<dbReference type="Gene3D" id="2.60.40.2810">
    <property type="match status" value="1"/>
</dbReference>
<evidence type="ECO:0000313" key="2">
    <source>
        <dbReference type="Proteomes" id="UP000327179"/>
    </source>
</evidence>
<sequence>MFKWPGILTVALGLLIGLPVAEAQLAAVDLGPYTAASGYFPRWYQDDLGVPLELCLSKARSSRVPGSFMCTLLPTPGVFDGAKPIAFPANFPDESFWMLAETAIDDPGNGLQLDTYVAGVEAAFAAEVPRQGDQQSFARIRIRATVPVAGTYTVTHPYGVDTFTVTAPGRRAINLTRDIGIGAPGDFTGALAGDIGPFLHRDGPLYTETNPETGETETFIGDPNLAERVTGSPFGTNFIRIDGPNGLSIETDLFNLSGKVFTGGIASQIGVDRATYSRDAQRTWISVFANSGANATLCFRESLELVGDPPSPCQFQMTGDGSGHFFGQDIAPASLPPFVLVTANDTNASATTQTQPLVDVVNITQARYSWPDKTLTVEARSSDEVEIPTMVTEGFGRLLPVSGATQRLVAVGIEQPPAKITVKSAAGGRDTEFVVIEGSPFPRPANQPPVANPDSASTTAGVPLTLALTANDSDPDGNLPLIIDNVGSVAIGNLVQSGNGSVIYNPPAQVATTQTLTFTYQVRDNLGALSVPALVTLTVRPNLAPVVANDTATTSAGAPVTINVLANDADPEGNAMTVVNLTQPAAGSGTASTNGTTVTYAPPASLNAPLTVTFTYQVQDAIGAASTTATVTVTVNPATAADTLAITTANAKTGNNGRASWDIQGTTSRPQGNQIRIEVTTTRGVVQLGTATPAGNGRWRLSVNNSTTFIPSATPSATVRSTFGGVSTAPISLR</sequence>
<proteinExistence type="predicted"/>
<name>A0A5J6QTS7_9GAMM</name>
<gene>
    <name evidence="1" type="ORF">FXN65_24405</name>
</gene>
<dbReference type="EMBL" id="CP043311">
    <property type="protein sequence ID" value="QEY65045.1"/>
    <property type="molecule type" value="Genomic_DNA"/>
</dbReference>
<accession>A0A5J6QTS7</accession>
<dbReference type="Proteomes" id="UP000327179">
    <property type="component" value="Chromosome"/>
</dbReference>
<evidence type="ECO:0000313" key="1">
    <source>
        <dbReference type="EMBL" id="QEY65045.1"/>
    </source>
</evidence>
<organism evidence="1 2">
    <name type="scientific">Metapseudomonas lalkuanensis</name>
    <dbReference type="NCBI Taxonomy" id="2604832"/>
    <lineage>
        <taxon>Bacteria</taxon>
        <taxon>Pseudomonadati</taxon>
        <taxon>Pseudomonadota</taxon>
        <taxon>Gammaproteobacteria</taxon>
        <taxon>Pseudomonadales</taxon>
        <taxon>Pseudomonadaceae</taxon>
        <taxon>Metapseudomonas</taxon>
    </lineage>
</organism>
<evidence type="ECO:0008006" key="3">
    <source>
        <dbReference type="Google" id="ProtNLM"/>
    </source>
</evidence>
<dbReference type="RefSeq" id="WP_151137246.1">
    <property type="nucleotide sequence ID" value="NZ_CP043311.1"/>
</dbReference>
<reference evidence="1 2" key="1">
    <citation type="submission" date="2019-08" db="EMBL/GenBank/DDBJ databases">
        <title>Whole-genome Sequencing of e-waste polymer degrading bacterium Pseudomonas sp. strain PE08.</title>
        <authorList>
            <person name="Kirdat K."/>
            <person name="Debbarma P."/>
            <person name="Narawade N."/>
            <person name="Suyal D."/>
            <person name="Thorat V."/>
            <person name="Shouche Y."/>
            <person name="Goel R."/>
            <person name="Yadav A."/>
        </authorList>
    </citation>
    <scope>NUCLEOTIDE SEQUENCE [LARGE SCALE GENOMIC DNA]</scope>
    <source>
        <strain evidence="1 2">PE08</strain>
    </source>
</reference>
<dbReference type="KEGG" id="plal:FXN65_24405"/>
<dbReference type="Pfam" id="PF17963">
    <property type="entry name" value="Big_9"/>
    <property type="match status" value="2"/>
</dbReference>
<protein>
    <recommendedName>
        <fullName evidence="3">Tandem-95 repeat protein</fullName>
    </recommendedName>
</protein>
<dbReference type="AlphaFoldDB" id="A0A5J6QTS7"/>
<keyword evidence="2" id="KW-1185">Reference proteome</keyword>